<evidence type="ECO:0000256" key="7">
    <source>
        <dbReference type="ARBA" id="ARBA00022723"/>
    </source>
</evidence>
<accession>A0A3Q9G5V8</accession>
<keyword evidence="7 12" id="KW-0479">Metal-binding</keyword>
<dbReference type="Pfam" id="PF07732">
    <property type="entry name" value="Cu-oxidase_3"/>
    <property type="match status" value="1"/>
</dbReference>
<evidence type="ECO:0000256" key="10">
    <source>
        <dbReference type="ARBA" id="ARBA00023008"/>
    </source>
</evidence>
<dbReference type="InterPro" id="IPR001287">
    <property type="entry name" value="NO2-reductase_Cu"/>
</dbReference>
<feature type="binding site" description="type 1 copper site" evidence="12">
    <location>
        <position position="298"/>
    </location>
    <ligand>
        <name>Cu cation</name>
        <dbReference type="ChEBI" id="CHEBI:23378"/>
        <label>1</label>
    </ligand>
</feature>
<organism evidence="16 17">
    <name type="scientific">Flaviflexus ciconiae</name>
    <dbReference type="NCBI Taxonomy" id="2496867"/>
    <lineage>
        <taxon>Bacteria</taxon>
        <taxon>Bacillati</taxon>
        <taxon>Actinomycetota</taxon>
        <taxon>Actinomycetes</taxon>
        <taxon>Actinomycetales</taxon>
        <taxon>Actinomycetaceae</taxon>
        <taxon>Flaviflexus</taxon>
    </lineage>
</organism>
<feature type="binding site" description="type 1 copper site" evidence="12">
    <location>
        <position position="311"/>
    </location>
    <ligand>
        <name>Cu cation</name>
        <dbReference type="ChEBI" id="CHEBI:23378"/>
        <label>1</label>
    </ligand>
</feature>
<dbReference type="InterPro" id="IPR011707">
    <property type="entry name" value="Cu-oxidase-like_N"/>
</dbReference>
<sequence>MRGSQSNSGVSSVWSAAGIVASVVAILLAVTFGVAANPSGTSLPANPNFASGGTAQAGAAVEPTGETTEVEVTMTADMTYEPSVIEVPAGDELVVTLINEDDKNGHDLVIGDVESSRIQPGKSETVNFGVQSYSQEGYCSVAGHKQMGMTLDVVVTGGSSSAVDAGGHAGHAAPAAIPDVVDAEVSEVYPAKLEPLESTDEPVTHELTFTVTEVPLEVAPGLWQTRWTFNGSSMGPTLHGKVGDKFIITLVNDGTIGHSIDFHAGALAPDVPMRTIAPGESLVYEYTAERAGIWMYHCSTAPMSTHIASGMHGAVIIEPADIDPVDHEFVIVQSEVYLANEAHSPEEAEEVNADKIANGTPDRVVFNGIANQYDQERFEVKTGERVRFWVLDAGPNVPFAFHIVGGQFDTYWIEGAYHLRQGVSSSGATDGGSQVLSLLPAEGGFVELEFPEAGNYSVVNHIMSEAERGAHGYVHVTD</sequence>
<proteinExistence type="inferred from homology"/>
<dbReference type="InterPro" id="IPR028096">
    <property type="entry name" value="EfeO_Cupredoxin"/>
</dbReference>
<feature type="binding site" description="type 1 copper site" evidence="12">
    <location>
        <position position="306"/>
    </location>
    <ligand>
        <name>Cu cation</name>
        <dbReference type="ChEBI" id="CHEBI:23378"/>
        <label>1</label>
    </ligand>
</feature>
<dbReference type="OrthoDB" id="345021at2"/>
<dbReference type="GO" id="GO:0050421">
    <property type="term" value="F:nitrite reductase (NO-forming) activity"/>
    <property type="evidence" value="ECO:0007669"/>
    <property type="project" value="UniProtKB-EC"/>
</dbReference>
<evidence type="ECO:0000256" key="11">
    <source>
        <dbReference type="ARBA" id="ARBA00049340"/>
    </source>
</evidence>
<dbReference type="Pfam" id="PF13473">
    <property type="entry name" value="Cupredoxin_1"/>
    <property type="match status" value="1"/>
</dbReference>
<evidence type="ECO:0000259" key="15">
    <source>
        <dbReference type="Pfam" id="PF13473"/>
    </source>
</evidence>
<comment type="cofactor">
    <cofactor evidence="2 12">
        <name>Cu(2+)</name>
        <dbReference type="ChEBI" id="CHEBI:29036"/>
    </cofactor>
</comment>
<comment type="subunit">
    <text evidence="4">Homotrimer.</text>
</comment>
<keyword evidence="8" id="KW-0677">Repeat</keyword>
<feature type="binding site" description="type 1 copper site" evidence="12">
    <location>
        <position position="263"/>
    </location>
    <ligand>
        <name>Cu cation</name>
        <dbReference type="ChEBI" id="CHEBI:23378"/>
        <label>1</label>
    </ligand>
</feature>
<reference evidence="16 17" key="1">
    <citation type="submission" date="2018-12" db="EMBL/GenBank/DDBJ databases">
        <title>Complete genome sequence of Flaviflexus sp. H23T48.</title>
        <authorList>
            <person name="Bae J.-W."/>
            <person name="Lee J.-Y."/>
        </authorList>
    </citation>
    <scope>NUCLEOTIDE SEQUENCE [LARGE SCALE GENOMIC DNA]</scope>
    <source>
        <strain evidence="16 17">H23T48</strain>
    </source>
</reference>
<evidence type="ECO:0000313" key="17">
    <source>
        <dbReference type="Proteomes" id="UP000280344"/>
    </source>
</evidence>
<evidence type="ECO:0000259" key="14">
    <source>
        <dbReference type="Pfam" id="PF07732"/>
    </source>
</evidence>
<keyword evidence="10 12" id="KW-0186">Copper</keyword>
<dbReference type="KEGG" id="flh:EJ997_03130"/>
<comment type="catalytic activity">
    <reaction evidence="11">
        <text>nitric oxide + Fe(III)-[cytochrome c] + H2O = Fe(II)-[cytochrome c] + nitrite + 2 H(+)</text>
        <dbReference type="Rhea" id="RHEA:15233"/>
        <dbReference type="Rhea" id="RHEA-COMP:10350"/>
        <dbReference type="Rhea" id="RHEA-COMP:14399"/>
        <dbReference type="ChEBI" id="CHEBI:15377"/>
        <dbReference type="ChEBI" id="CHEBI:15378"/>
        <dbReference type="ChEBI" id="CHEBI:16301"/>
        <dbReference type="ChEBI" id="CHEBI:16480"/>
        <dbReference type="ChEBI" id="CHEBI:29033"/>
        <dbReference type="ChEBI" id="CHEBI:29034"/>
        <dbReference type="EC" id="1.7.2.1"/>
    </reaction>
</comment>
<evidence type="ECO:0000256" key="6">
    <source>
        <dbReference type="ARBA" id="ARBA00017290"/>
    </source>
</evidence>
<name>A0A3Q9G5V8_9ACTO</name>
<gene>
    <name evidence="16" type="ORF">EJ997_03130</name>
</gene>
<dbReference type="Proteomes" id="UP000280344">
    <property type="component" value="Chromosome"/>
</dbReference>
<feature type="domain" description="EfeO-type cupredoxin-like" evidence="15">
    <location>
        <begin position="64"/>
        <end position="128"/>
    </location>
</feature>
<feature type="transmembrane region" description="Helical" evidence="13">
    <location>
        <begin position="12"/>
        <end position="36"/>
    </location>
</feature>
<feature type="domain" description="Plastocyanin-like" evidence="14">
    <location>
        <begin position="212"/>
        <end position="320"/>
    </location>
</feature>
<feature type="binding site" description="type 1 copper site" evidence="12">
    <location>
        <position position="258"/>
    </location>
    <ligand>
        <name>Cu cation</name>
        <dbReference type="ChEBI" id="CHEBI:23378"/>
        <label>1</label>
    </ligand>
</feature>
<feature type="binding site" description="type 1 copper site" evidence="12">
    <location>
        <position position="461"/>
    </location>
    <ligand>
        <name>Cu cation</name>
        <dbReference type="ChEBI" id="CHEBI:23378"/>
        <label>1</label>
    </ligand>
</feature>
<keyword evidence="13" id="KW-1133">Transmembrane helix</keyword>
<dbReference type="GO" id="GO:0005507">
    <property type="term" value="F:copper ion binding"/>
    <property type="evidence" value="ECO:0007669"/>
    <property type="project" value="InterPro"/>
</dbReference>
<keyword evidence="13" id="KW-0472">Membrane</keyword>
<dbReference type="SUPFAM" id="SSF49503">
    <property type="entry name" value="Cupredoxins"/>
    <property type="match status" value="3"/>
</dbReference>
<dbReference type="EC" id="1.7.2.1" evidence="5"/>
<dbReference type="InterPro" id="IPR008972">
    <property type="entry name" value="Cupredoxin"/>
</dbReference>
<comment type="similarity">
    <text evidence="3">Belongs to the multicopper oxidase family.</text>
</comment>
<evidence type="ECO:0000256" key="3">
    <source>
        <dbReference type="ARBA" id="ARBA00010609"/>
    </source>
</evidence>
<dbReference type="PANTHER" id="PTHR11709:SF394">
    <property type="entry name" value="FI03373P-RELATED"/>
    <property type="match status" value="1"/>
</dbReference>
<evidence type="ECO:0000256" key="5">
    <source>
        <dbReference type="ARBA" id="ARBA00011882"/>
    </source>
</evidence>
<dbReference type="InterPro" id="IPR045087">
    <property type="entry name" value="Cu-oxidase_fam"/>
</dbReference>
<keyword evidence="9" id="KW-0560">Oxidoreductase</keyword>
<evidence type="ECO:0000256" key="1">
    <source>
        <dbReference type="ARBA" id="ARBA00001960"/>
    </source>
</evidence>
<dbReference type="EMBL" id="CP034593">
    <property type="protein sequence ID" value="AZQ78118.1"/>
    <property type="molecule type" value="Genomic_DNA"/>
</dbReference>
<dbReference type="CDD" id="cd04208">
    <property type="entry name" value="CuRO_2_CuNIR"/>
    <property type="match status" value="1"/>
</dbReference>
<dbReference type="AlphaFoldDB" id="A0A3Q9G5V8"/>
<evidence type="ECO:0000256" key="9">
    <source>
        <dbReference type="ARBA" id="ARBA00023002"/>
    </source>
</evidence>
<feature type="binding site" description="type 1 copper site" evidence="12">
    <location>
        <position position="297"/>
    </location>
    <ligand>
        <name>Cu cation</name>
        <dbReference type="ChEBI" id="CHEBI:23378"/>
        <label>1</label>
    </ligand>
</feature>
<evidence type="ECO:0000256" key="8">
    <source>
        <dbReference type="ARBA" id="ARBA00022737"/>
    </source>
</evidence>
<comment type="cofactor">
    <cofactor evidence="1 12">
        <name>Cu(+)</name>
        <dbReference type="ChEBI" id="CHEBI:49552"/>
    </cofactor>
</comment>
<evidence type="ECO:0000256" key="2">
    <source>
        <dbReference type="ARBA" id="ARBA00001973"/>
    </source>
</evidence>
<dbReference type="CDD" id="cd11020">
    <property type="entry name" value="CuRO_1_CuNIR"/>
    <property type="match status" value="1"/>
</dbReference>
<evidence type="ECO:0000256" key="4">
    <source>
        <dbReference type="ARBA" id="ARBA00011233"/>
    </source>
</evidence>
<evidence type="ECO:0000256" key="13">
    <source>
        <dbReference type="SAM" id="Phobius"/>
    </source>
</evidence>
<keyword evidence="13" id="KW-0812">Transmembrane</keyword>
<keyword evidence="17" id="KW-1185">Reference proteome</keyword>
<evidence type="ECO:0000313" key="16">
    <source>
        <dbReference type="EMBL" id="AZQ78118.1"/>
    </source>
</evidence>
<evidence type="ECO:0000256" key="12">
    <source>
        <dbReference type="PIRSR" id="PIRSR601287-1"/>
    </source>
</evidence>
<dbReference type="Gene3D" id="2.60.40.420">
    <property type="entry name" value="Cupredoxins - blue copper proteins"/>
    <property type="match status" value="3"/>
</dbReference>
<dbReference type="PRINTS" id="PR00695">
    <property type="entry name" value="CUNO2RDTASE"/>
</dbReference>
<protein>
    <recommendedName>
        <fullName evidence="6">Copper-containing nitrite reductase</fullName>
        <ecNumber evidence="5">1.7.2.1</ecNumber>
    </recommendedName>
</protein>
<dbReference type="PANTHER" id="PTHR11709">
    <property type="entry name" value="MULTI-COPPER OXIDASE"/>
    <property type="match status" value="1"/>
</dbReference>